<dbReference type="GO" id="GO:0003677">
    <property type="term" value="F:DNA binding"/>
    <property type="evidence" value="ECO:0007669"/>
    <property type="project" value="UniProtKB-KW"/>
</dbReference>
<dbReference type="InParanoid" id="K4BAS4"/>
<evidence type="ECO:0000256" key="1">
    <source>
        <dbReference type="ARBA" id="ARBA00023125"/>
    </source>
</evidence>
<sequence length="124" mass="13570">MRVIPAVFPDRSAIPPNPYNVSDLEQGYDDSKTPIVRTIPIEESTHGLTVSIATTAAALAKSQEQGSLVDTNILVRLLLNLQEIPKQMKEYGMATKAATVVSLNAAMSRQVDLLVPCPRQNRIR</sequence>
<name>K4BAS4_SOLLC</name>
<dbReference type="EnsemblPlants" id="Solyc02g084080.1.1">
    <property type="protein sequence ID" value="Solyc02g084080.1.1"/>
    <property type="gene ID" value="Solyc02g084080.1"/>
</dbReference>
<reference evidence="2" key="2">
    <citation type="submission" date="2015-06" db="UniProtKB">
        <authorList>
            <consortium name="EnsemblPlants"/>
        </authorList>
    </citation>
    <scope>IDENTIFICATION</scope>
    <source>
        <strain evidence="2">cv. Heinz 1706</strain>
    </source>
</reference>
<keyword evidence="3" id="KW-1185">Reference proteome</keyword>
<protein>
    <submittedName>
        <fullName evidence="2">Uncharacterized protein</fullName>
    </submittedName>
</protein>
<evidence type="ECO:0000313" key="2">
    <source>
        <dbReference type="EnsemblPlants" id="Solyc02g084080.1.1"/>
    </source>
</evidence>
<dbReference type="PhylomeDB" id="K4BAS4"/>
<proteinExistence type="predicted"/>
<organism evidence="2">
    <name type="scientific">Solanum lycopersicum</name>
    <name type="common">Tomato</name>
    <name type="synonym">Lycopersicon esculentum</name>
    <dbReference type="NCBI Taxonomy" id="4081"/>
    <lineage>
        <taxon>Eukaryota</taxon>
        <taxon>Viridiplantae</taxon>
        <taxon>Streptophyta</taxon>
        <taxon>Embryophyta</taxon>
        <taxon>Tracheophyta</taxon>
        <taxon>Spermatophyta</taxon>
        <taxon>Magnoliopsida</taxon>
        <taxon>eudicotyledons</taxon>
        <taxon>Gunneridae</taxon>
        <taxon>Pentapetalae</taxon>
        <taxon>asterids</taxon>
        <taxon>lamiids</taxon>
        <taxon>Solanales</taxon>
        <taxon>Solanaceae</taxon>
        <taxon>Solanoideae</taxon>
        <taxon>Solaneae</taxon>
        <taxon>Solanum</taxon>
        <taxon>Solanum subgen. Lycopersicon</taxon>
    </lineage>
</organism>
<dbReference type="PaxDb" id="4081-Solyc02g084080.1.1"/>
<dbReference type="AlphaFoldDB" id="K4BAS4"/>
<dbReference type="Proteomes" id="UP000004994">
    <property type="component" value="Chromosome 2"/>
</dbReference>
<dbReference type="Gramene" id="Solyc02g084080.1.1">
    <property type="protein sequence ID" value="Solyc02g084080.1.1"/>
    <property type="gene ID" value="Solyc02g084080.1"/>
</dbReference>
<dbReference type="PANTHER" id="PTHR33400:SF11">
    <property type="entry name" value="C3H1-TYPE DOMAIN-CONTAINING PROTEIN"/>
    <property type="match status" value="1"/>
</dbReference>
<accession>K4BAS4</accession>
<keyword evidence="1" id="KW-0238">DNA-binding</keyword>
<dbReference type="HOGENOM" id="CLU_2007932_0_0_1"/>
<evidence type="ECO:0000313" key="3">
    <source>
        <dbReference type="Proteomes" id="UP000004994"/>
    </source>
</evidence>
<reference evidence="2" key="1">
    <citation type="journal article" date="2012" name="Nature">
        <title>The tomato genome sequence provides insights into fleshy fruit evolution.</title>
        <authorList>
            <consortium name="Tomato Genome Consortium"/>
        </authorList>
    </citation>
    <scope>NUCLEOTIDE SEQUENCE [LARGE SCALE GENOMIC DNA]</scope>
    <source>
        <strain evidence="2">cv. Heinz 1706</strain>
    </source>
</reference>
<dbReference type="PANTHER" id="PTHR33400">
    <property type="entry name" value="ZINC FINGER CCCH DOMAIN-CONTAINING PROTEIN 6-RELATED"/>
    <property type="match status" value="1"/>
</dbReference>